<evidence type="ECO:0000313" key="1">
    <source>
        <dbReference type="EMBL" id="RST61211.1"/>
    </source>
</evidence>
<dbReference type="AlphaFoldDB" id="A0A429XD39"/>
<protein>
    <recommendedName>
        <fullName evidence="3">Leucine carboxyl methyltransferase</fullName>
    </recommendedName>
</protein>
<reference evidence="1 2" key="1">
    <citation type="submission" date="2018-12" db="EMBL/GenBank/DDBJ databases">
        <authorList>
            <person name="Sun L."/>
            <person name="Chen Z."/>
        </authorList>
    </citation>
    <scope>NUCLEOTIDE SEQUENCE [LARGE SCALE GENOMIC DNA]</scope>
    <source>
        <strain evidence="1 2">LMG 29736</strain>
    </source>
</reference>
<dbReference type="Proteomes" id="UP000287296">
    <property type="component" value="Unassembled WGS sequence"/>
</dbReference>
<evidence type="ECO:0008006" key="3">
    <source>
        <dbReference type="Google" id="ProtNLM"/>
    </source>
</evidence>
<evidence type="ECO:0000313" key="2">
    <source>
        <dbReference type="Proteomes" id="UP000287296"/>
    </source>
</evidence>
<dbReference type="EMBL" id="QYTW02000002">
    <property type="protein sequence ID" value="RST61211.1"/>
    <property type="molecule type" value="Genomic_DNA"/>
</dbReference>
<dbReference type="SUPFAM" id="SSF53335">
    <property type="entry name" value="S-adenosyl-L-methionine-dependent methyltransferases"/>
    <property type="match status" value="1"/>
</dbReference>
<sequence>MIKKEDLNLTMLGIPYVKSKHLNDMQSEKIIREIEYANEFQESCDELYDGFYTRNVISRHHYLTNQINKHSNSFEQLLILSVGLDTKPDTLFSLKNKKCFGLDIAANDIKNIYSYSKTKTKTKILQCDLEKDINSTILEELEQEGMIHSKPTYIIWEGGTFFISKSNVYKALQYFCSHINIVGCSVDFMNKEVFSPPRHKKANEHLQLMEKIGAPWKSFFSEDELVKMYEELGFTNIDITLHGEYEKKSLGTIKLDNDIMYMTTAVKFSS</sequence>
<dbReference type="GO" id="GO:0008168">
    <property type="term" value="F:methyltransferase activity"/>
    <property type="evidence" value="ECO:0007669"/>
    <property type="project" value="UniProtKB-KW"/>
</dbReference>
<gene>
    <name evidence="1" type="ORF">D5F11_003965</name>
</gene>
<organism evidence="1 2">
    <name type="scientific">Siminovitchia terrae</name>
    <name type="common">Bacillus terrae</name>
    <dbReference type="NCBI Taxonomy" id="1914933"/>
    <lineage>
        <taxon>Bacteria</taxon>
        <taxon>Bacillati</taxon>
        <taxon>Bacillota</taxon>
        <taxon>Bacilli</taxon>
        <taxon>Bacillales</taxon>
        <taxon>Bacillaceae</taxon>
        <taxon>Siminovitchia</taxon>
    </lineage>
</organism>
<dbReference type="Gene3D" id="3.40.50.150">
    <property type="entry name" value="Vaccinia Virus protein VP39"/>
    <property type="match status" value="1"/>
</dbReference>
<dbReference type="InterPro" id="IPR029063">
    <property type="entry name" value="SAM-dependent_MTases_sf"/>
</dbReference>
<dbReference type="OrthoDB" id="2886001at2"/>
<accession>A0A429XD39</accession>
<proteinExistence type="predicted"/>
<comment type="caution">
    <text evidence="1">The sequence shown here is derived from an EMBL/GenBank/DDBJ whole genome shotgun (WGS) entry which is preliminary data.</text>
</comment>
<name>A0A429XD39_SIMTE</name>
<dbReference type="RefSeq" id="WP_120114600.1">
    <property type="nucleotide sequence ID" value="NZ_BORI01000028.1"/>
</dbReference>
<dbReference type="GO" id="GO:0032259">
    <property type="term" value="P:methylation"/>
    <property type="evidence" value="ECO:0007669"/>
    <property type="project" value="UniProtKB-KW"/>
</dbReference>